<evidence type="ECO:0000313" key="3">
    <source>
        <dbReference type="EMBL" id="MFC6593212.1"/>
    </source>
</evidence>
<gene>
    <name evidence="2" type="ORF">ACFP81_14705</name>
    <name evidence="3" type="ORF">ACFP81_15110</name>
</gene>
<dbReference type="Proteomes" id="UP001596297">
    <property type="component" value="Unassembled WGS sequence"/>
</dbReference>
<protein>
    <submittedName>
        <fullName evidence="2">DUF6745 domain-containing protein</fullName>
    </submittedName>
</protein>
<evidence type="ECO:0000259" key="1">
    <source>
        <dbReference type="Pfam" id="PF20530"/>
    </source>
</evidence>
<dbReference type="InterPro" id="IPR032675">
    <property type="entry name" value="LRR_dom_sf"/>
</dbReference>
<organism evidence="2 4">
    <name type="scientific">Deinococcus lacus</name>
    <dbReference type="NCBI Taxonomy" id="392561"/>
    <lineage>
        <taxon>Bacteria</taxon>
        <taxon>Thermotogati</taxon>
        <taxon>Deinococcota</taxon>
        <taxon>Deinococci</taxon>
        <taxon>Deinococcales</taxon>
        <taxon>Deinococcaceae</taxon>
        <taxon>Deinococcus</taxon>
    </lineage>
</organism>
<dbReference type="Gene3D" id="3.80.10.10">
    <property type="entry name" value="Ribonuclease Inhibitor"/>
    <property type="match status" value="1"/>
</dbReference>
<reference evidence="2" key="3">
    <citation type="submission" date="2024-09" db="EMBL/GenBank/DDBJ databases">
        <authorList>
            <person name="Sun Q."/>
            <person name="Mori K."/>
        </authorList>
    </citation>
    <scope>NUCLEOTIDE SEQUENCE</scope>
    <source>
        <strain evidence="2">NBRC 112440</strain>
    </source>
</reference>
<dbReference type="RefSeq" id="WP_380084214.1">
    <property type="nucleotide sequence ID" value="NZ_JBHSWD010000006.1"/>
</dbReference>
<evidence type="ECO:0000313" key="4">
    <source>
        <dbReference type="Proteomes" id="UP001596297"/>
    </source>
</evidence>
<comment type="caution">
    <text evidence="2">The sequence shown here is derived from an EMBL/GenBank/DDBJ whole genome shotgun (WGS) entry which is preliminary data.</text>
</comment>
<proteinExistence type="predicted"/>
<keyword evidence="4" id="KW-1185">Reference proteome</keyword>
<dbReference type="Pfam" id="PF20530">
    <property type="entry name" value="DUF6745"/>
    <property type="match status" value="1"/>
</dbReference>
<sequence length="329" mass="35165">MLRLTAAEALEALEQGTPGPLHFQGTLKLTKPLKLPAGLTGDILDLSESGISELPAGLKVDELRASGLPLHSIPADLQVKFRLDLSACPALTELPAGLKVGSLVLRDCPSLERLPEGLSVNFLDISGCEALREWPQHAELRYGHLLASRCASLRALPEWLTTLSGLDLSDTRGITALPPGLNITGWLDVGGSGLGGTQPAQAGATLRWRGVRVNEAIAFHPELLSGADALSEKNAERRRVILERIGLERFLSEVDAEVLDTDHDAGGERRLVRVPLPDDEPFVAVLVACPSTGRRYALRVPPHITTGHAASAWLAGFDDPGQYQPALEA</sequence>
<feature type="domain" description="DUF6745" evidence="1">
    <location>
        <begin position="204"/>
        <end position="327"/>
    </location>
</feature>
<name>A0ABW1YFM0_9DEIO</name>
<reference evidence="2" key="1">
    <citation type="journal article" date="2014" name="Int. J. Syst. Evol. Microbiol.">
        <title>Complete genome of a new Firmicutes species belonging to the dominant human colonic microbiota ('Ruminococcus bicirculans') reveals two chromosomes and a selective capacity to utilize plant glucans.</title>
        <authorList>
            <consortium name="NISC Comparative Sequencing Program"/>
            <person name="Wegmann U."/>
            <person name="Louis P."/>
            <person name="Goesmann A."/>
            <person name="Henrissat B."/>
            <person name="Duncan S.H."/>
            <person name="Flint H.J."/>
        </authorList>
    </citation>
    <scope>NUCLEOTIDE SEQUENCE</scope>
    <source>
        <strain evidence="2">NBRC 112440</strain>
    </source>
</reference>
<reference evidence="4" key="2">
    <citation type="journal article" date="2019" name="Int. J. Syst. Evol. Microbiol.">
        <title>The Global Catalogue of Microorganisms (GCM) 10K type strain sequencing project: providing services to taxonomists for standard genome sequencing and annotation.</title>
        <authorList>
            <consortium name="The Broad Institute Genomics Platform"/>
            <consortium name="The Broad Institute Genome Sequencing Center for Infectious Disease"/>
            <person name="Wu L."/>
            <person name="Ma J."/>
        </authorList>
    </citation>
    <scope>NUCLEOTIDE SEQUENCE [LARGE SCALE GENOMIC DNA]</scope>
    <source>
        <strain evidence="4">CGMCC 1.15772</strain>
    </source>
</reference>
<dbReference type="SUPFAM" id="SSF52047">
    <property type="entry name" value="RNI-like"/>
    <property type="match status" value="1"/>
</dbReference>
<dbReference type="EMBL" id="JBHSWD010000006">
    <property type="protein sequence ID" value="MFC6593212.1"/>
    <property type="molecule type" value="Genomic_DNA"/>
</dbReference>
<dbReference type="EMBL" id="JBHSWD010000006">
    <property type="protein sequence ID" value="MFC6593139.1"/>
    <property type="molecule type" value="Genomic_DNA"/>
</dbReference>
<dbReference type="InterPro" id="IPR046633">
    <property type="entry name" value="DUF6745"/>
</dbReference>
<accession>A0ABW1YFM0</accession>
<evidence type="ECO:0000313" key="2">
    <source>
        <dbReference type="EMBL" id="MFC6593139.1"/>
    </source>
</evidence>